<dbReference type="SMART" id="SM00855">
    <property type="entry name" value="PGAM"/>
    <property type="match status" value="1"/>
</dbReference>
<evidence type="ECO:0000313" key="2">
    <source>
        <dbReference type="Proteomes" id="UP001501166"/>
    </source>
</evidence>
<keyword evidence="2" id="KW-1185">Reference proteome</keyword>
<sequence length="158" mass="18211">MEVILVRHGIAEDKDLRDDDLKRHLTDEGVERIRQLMPQLSEKIQPIEDRNVLIWSSPANRAMETAHVIAHEFFIENSSIHDFLYEGEFNSFSKQLSKELGEDNKDTTLFVVGHQPSIGQWYTHLTGDMLKIKKGMFLSIDVQSVTPIVANPKWTLRP</sequence>
<dbReference type="Gene3D" id="3.40.50.1240">
    <property type="entry name" value="Phosphoglycerate mutase-like"/>
    <property type="match status" value="1"/>
</dbReference>
<dbReference type="Proteomes" id="UP001501166">
    <property type="component" value="Unassembled WGS sequence"/>
</dbReference>
<proteinExistence type="predicted"/>
<dbReference type="EMBL" id="BAAACW010000165">
    <property type="protein sequence ID" value="GAA0371956.1"/>
    <property type="molecule type" value="Genomic_DNA"/>
</dbReference>
<comment type="caution">
    <text evidence="1">The sequence shown here is derived from an EMBL/GenBank/DDBJ whole genome shotgun (WGS) entry which is preliminary data.</text>
</comment>
<dbReference type="SUPFAM" id="SSF53254">
    <property type="entry name" value="Phosphoglycerate mutase-like"/>
    <property type="match status" value="1"/>
</dbReference>
<dbReference type="RefSeq" id="WP_343756980.1">
    <property type="nucleotide sequence ID" value="NZ_BAAACW010000165.1"/>
</dbReference>
<name>A0ABN0XTI7_9LACT</name>
<protein>
    <submittedName>
        <fullName evidence="1">Phosphohistidine phosphatase SixA</fullName>
    </submittedName>
</protein>
<reference evidence="1 2" key="1">
    <citation type="journal article" date="2019" name="Int. J. Syst. Evol. Microbiol.">
        <title>The Global Catalogue of Microorganisms (GCM) 10K type strain sequencing project: providing services to taxonomists for standard genome sequencing and annotation.</title>
        <authorList>
            <consortium name="The Broad Institute Genomics Platform"/>
            <consortium name="The Broad Institute Genome Sequencing Center for Infectious Disease"/>
            <person name="Wu L."/>
            <person name="Ma J."/>
        </authorList>
    </citation>
    <scope>NUCLEOTIDE SEQUENCE [LARGE SCALE GENOMIC DNA]</scope>
    <source>
        <strain evidence="1 2">JCM 12662</strain>
    </source>
</reference>
<gene>
    <name evidence="1" type="primary">sixA</name>
    <name evidence="1" type="ORF">GCM10008932_24090</name>
</gene>
<dbReference type="InterPro" id="IPR029033">
    <property type="entry name" value="His_PPase_superfam"/>
</dbReference>
<accession>A0ABN0XTI7</accession>
<dbReference type="CDD" id="cd07067">
    <property type="entry name" value="HP_PGM_like"/>
    <property type="match status" value="1"/>
</dbReference>
<evidence type="ECO:0000313" key="1">
    <source>
        <dbReference type="EMBL" id="GAA0371956.1"/>
    </source>
</evidence>
<dbReference type="Pfam" id="PF00300">
    <property type="entry name" value="His_Phos_1"/>
    <property type="match status" value="1"/>
</dbReference>
<organism evidence="1 2">
    <name type="scientific">Alkalibacterium iburiense</name>
    <dbReference type="NCBI Taxonomy" id="290589"/>
    <lineage>
        <taxon>Bacteria</taxon>
        <taxon>Bacillati</taxon>
        <taxon>Bacillota</taxon>
        <taxon>Bacilli</taxon>
        <taxon>Lactobacillales</taxon>
        <taxon>Carnobacteriaceae</taxon>
        <taxon>Alkalibacterium</taxon>
    </lineage>
</organism>
<dbReference type="InterPro" id="IPR013078">
    <property type="entry name" value="His_Pase_superF_clade-1"/>
</dbReference>